<dbReference type="CDD" id="cd02008">
    <property type="entry name" value="TPP_IOR_alpha"/>
    <property type="match status" value="1"/>
</dbReference>
<dbReference type="InterPro" id="IPR045025">
    <property type="entry name" value="HACL1-like"/>
</dbReference>
<dbReference type="InterPro" id="IPR017721">
    <property type="entry name" value="IorA"/>
</dbReference>
<dbReference type="PANTHER" id="PTHR43710:SF7">
    <property type="entry name" value="INDOLEPYRUVATE OXIDOREDUCTASE SUBUNIT IORA"/>
    <property type="match status" value="1"/>
</dbReference>
<dbReference type="Pfam" id="PF00037">
    <property type="entry name" value="Fer4"/>
    <property type="match status" value="1"/>
</dbReference>
<dbReference type="SUPFAM" id="SSF52518">
    <property type="entry name" value="Thiamin diphosphate-binding fold (THDP-binding)"/>
    <property type="match status" value="2"/>
</dbReference>
<dbReference type="SUPFAM" id="SSF52922">
    <property type="entry name" value="TK C-terminal domain-like"/>
    <property type="match status" value="1"/>
</dbReference>
<evidence type="ECO:0000256" key="3">
    <source>
        <dbReference type="ARBA" id="ARBA00011238"/>
    </source>
</evidence>
<evidence type="ECO:0000256" key="13">
    <source>
        <dbReference type="ARBA" id="ARBA00030514"/>
    </source>
</evidence>
<gene>
    <name evidence="16" type="ORF">LCGC14_1586230</name>
</gene>
<evidence type="ECO:0000256" key="8">
    <source>
        <dbReference type="ARBA" id="ARBA00022723"/>
    </source>
</evidence>
<name>A0A0F9IFA9_9ZZZZ</name>
<evidence type="ECO:0000313" key="16">
    <source>
        <dbReference type="EMBL" id="KKM26291.1"/>
    </source>
</evidence>
<keyword evidence="12" id="KW-0411">Iron-sulfur</keyword>
<evidence type="ECO:0000256" key="12">
    <source>
        <dbReference type="ARBA" id="ARBA00023014"/>
    </source>
</evidence>
<keyword evidence="7" id="KW-0004">4Fe-4S</keyword>
<evidence type="ECO:0000256" key="11">
    <source>
        <dbReference type="ARBA" id="ARBA00023004"/>
    </source>
</evidence>
<dbReference type="Gene3D" id="3.40.50.970">
    <property type="match status" value="2"/>
</dbReference>
<keyword evidence="6" id="KW-0813">Transport</keyword>
<keyword evidence="11" id="KW-0408">Iron</keyword>
<dbReference type="EC" id="1.2.7.8" evidence="4"/>
<evidence type="ECO:0000256" key="14">
    <source>
        <dbReference type="ARBA" id="ARBA00048332"/>
    </source>
</evidence>
<comment type="subunit">
    <text evidence="3">Heterodimer of the IorA and IorB subunits.</text>
</comment>
<evidence type="ECO:0000256" key="4">
    <source>
        <dbReference type="ARBA" id="ARBA00012812"/>
    </source>
</evidence>
<evidence type="ECO:0000256" key="1">
    <source>
        <dbReference type="ARBA" id="ARBA00001966"/>
    </source>
</evidence>
<feature type="domain" description="4Fe-4S ferredoxin-type" evidence="15">
    <location>
        <begin position="610"/>
        <end position="639"/>
    </location>
</feature>
<reference evidence="16" key="1">
    <citation type="journal article" date="2015" name="Nature">
        <title>Complex archaea that bridge the gap between prokaryotes and eukaryotes.</title>
        <authorList>
            <person name="Spang A."/>
            <person name="Saw J.H."/>
            <person name="Jorgensen S.L."/>
            <person name="Zaremba-Niedzwiedzka K."/>
            <person name="Martijn J."/>
            <person name="Lind A.E."/>
            <person name="van Eijk R."/>
            <person name="Schleper C."/>
            <person name="Guy L."/>
            <person name="Ettema T.J."/>
        </authorList>
    </citation>
    <scope>NUCLEOTIDE SEQUENCE</scope>
</reference>
<sequence>KAGDEKFLLGNEAIARGALESGIDVYTYYPGTPSSEVGEIFSEIFKKVGMKWVESSINEKVAVEIAGAAYARGAAVMIGMKNVGLNVASDPLFAIATTRPKNKNSAMVILVADDPQQHSSAVEMDSRNYLKIFKIPALEPSNPQECLEFTKRAFQISRELKLPVILRTVTMVSHSRSNVTFGERKQSEIEENFDLSKEVNVASRIYFLNLKEDQIYNRMRLALELSEKSSLNQIKNEKEKNERELGIITSGVSYNYVNEALDFLNLKAPVLKIGFINPLPEKLISSFLRKFKHVLVVEEMDAFMETQIMAIAQKNGLELKIHGKNPFSFDKDQTLLSMVGELNPTKIALAIQKITQIKPKIDLEHIYSKDYETVRRKSIMCPGCPHRTTGYALQKAVRKIKSKTGKHVYFYQDIGCYTLLSYPPLSFANVKYCMGSSIALAQGVAHTDGELNIALIGDGTFFHSGIPALLNGIYNRAPILVLILDNGWIGMTGQQPHPGSDTNYYKEGKFKNRIELEKFLKGTGVDVSVIKRNENKDKQYVSRLQKLIEDKGCEVLETKTLQIIVIQDECIQKIIKRIKYVAEKVDLEFCNNCGICYNQFLCPVISEKDNVAYIEPTDCVGCGICEEICPNDAIKEEKKN</sequence>
<dbReference type="CDD" id="cd07034">
    <property type="entry name" value="TPP_PYR_PFOR_IOR-alpha_like"/>
    <property type="match status" value="1"/>
</dbReference>
<dbReference type="Gene3D" id="3.40.50.920">
    <property type="match status" value="1"/>
</dbReference>
<dbReference type="Pfam" id="PF01855">
    <property type="entry name" value="POR_N"/>
    <property type="match status" value="1"/>
</dbReference>
<comment type="catalytic activity">
    <reaction evidence="14">
        <text>indole-3-pyruvate + 2 oxidized [2Fe-2S]-[ferredoxin] + CoA = (indol-3-yl)acetyl-CoA + 2 reduced [2Fe-2S]-[ferredoxin] + CO2 + H(+)</text>
        <dbReference type="Rhea" id="RHEA:12645"/>
        <dbReference type="Rhea" id="RHEA-COMP:10000"/>
        <dbReference type="Rhea" id="RHEA-COMP:10001"/>
        <dbReference type="ChEBI" id="CHEBI:15378"/>
        <dbReference type="ChEBI" id="CHEBI:16526"/>
        <dbReference type="ChEBI" id="CHEBI:17640"/>
        <dbReference type="ChEBI" id="CHEBI:33737"/>
        <dbReference type="ChEBI" id="CHEBI:33738"/>
        <dbReference type="ChEBI" id="CHEBI:57271"/>
        <dbReference type="ChEBI" id="CHEBI:57287"/>
        <dbReference type="EC" id="1.2.7.8"/>
    </reaction>
</comment>
<evidence type="ECO:0000256" key="7">
    <source>
        <dbReference type="ARBA" id="ARBA00022485"/>
    </source>
</evidence>
<dbReference type="GO" id="GO:0051539">
    <property type="term" value="F:4 iron, 4 sulfur cluster binding"/>
    <property type="evidence" value="ECO:0007669"/>
    <property type="project" value="UniProtKB-KW"/>
</dbReference>
<dbReference type="GO" id="GO:0030976">
    <property type="term" value="F:thiamine pyrophosphate binding"/>
    <property type="evidence" value="ECO:0007669"/>
    <property type="project" value="InterPro"/>
</dbReference>
<evidence type="ECO:0000256" key="2">
    <source>
        <dbReference type="ARBA" id="ARBA00002995"/>
    </source>
</evidence>
<dbReference type="InterPro" id="IPR002880">
    <property type="entry name" value="Pyrv_Fd/Flavodoxin_OxRdtase_N"/>
</dbReference>
<feature type="non-terminal residue" evidence="16">
    <location>
        <position position="1"/>
    </location>
</feature>
<dbReference type="InterPro" id="IPR017900">
    <property type="entry name" value="4Fe4S_Fe_S_CS"/>
</dbReference>
<dbReference type="PIRSF" id="PIRSF006439">
    <property type="entry name" value="Indolepyruvate_ferr_oxidored"/>
    <property type="match status" value="1"/>
</dbReference>
<evidence type="ECO:0000256" key="5">
    <source>
        <dbReference type="ARBA" id="ARBA00017710"/>
    </source>
</evidence>
<keyword evidence="10" id="KW-0560">Oxidoreductase</keyword>
<comment type="function">
    <text evidence="2">Catalyzes the ferredoxin-dependent oxidative decarboxylation of arylpyruvates.</text>
</comment>
<dbReference type="InterPro" id="IPR029061">
    <property type="entry name" value="THDP-binding"/>
</dbReference>
<proteinExistence type="predicted"/>
<evidence type="ECO:0000256" key="6">
    <source>
        <dbReference type="ARBA" id="ARBA00022448"/>
    </source>
</evidence>
<evidence type="ECO:0000259" key="15">
    <source>
        <dbReference type="PROSITE" id="PS51379"/>
    </source>
</evidence>
<dbReference type="GO" id="GO:0043805">
    <property type="term" value="F:indolepyruvate ferredoxin oxidoreductase activity"/>
    <property type="evidence" value="ECO:0007669"/>
    <property type="project" value="UniProtKB-EC"/>
</dbReference>
<dbReference type="InterPro" id="IPR011766">
    <property type="entry name" value="TPP_enzyme_TPP-bd"/>
</dbReference>
<comment type="caution">
    <text evidence="16">The sequence shown here is derived from an EMBL/GenBank/DDBJ whole genome shotgun (WGS) entry which is preliminary data.</text>
</comment>
<dbReference type="AlphaFoldDB" id="A0A0F9IFA9"/>
<dbReference type="FunFam" id="3.40.50.970:FF:000039">
    <property type="entry name" value="Indolepyruvate oxidoreductase subunit IorA"/>
    <property type="match status" value="1"/>
</dbReference>
<protein>
    <recommendedName>
        <fullName evidence="5">Indolepyruvate oxidoreductase subunit IorA</fullName>
        <ecNumber evidence="4">1.2.7.8</ecNumber>
    </recommendedName>
    <alternativeName>
        <fullName evidence="13">Indolepyruvate ferredoxin oxidoreductase subunit alpha</fullName>
    </alternativeName>
</protein>
<dbReference type="InterPro" id="IPR017896">
    <property type="entry name" value="4Fe4S_Fe-S-bd"/>
</dbReference>
<organism evidence="16">
    <name type="scientific">marine sediment metagenome</name>
    <dbReference type="NCBI Taxonomy" id="412755"/>
    <lineage>
        <taxon>unclassified sequences</taxon>
        <taxon>metagenomes</taxon>
        <taxon>ecological metagenomes</taxon>
    </lineage>
</organism>
<accession>A0A0F9IFA9</accession>
<keyword evidence="9" id="KW-0249">Electron transport</keyword>
<dbReference type="PROSITE" id="PS00198">
    <property type="entry name" value="4FE4S_FER_1"/>
    <property type="match status" value="1"/>
</dbReference>
<keyword evidence="8" id="KW-0479">Metal-binding</keyword>
<evidence type="ECO:0000256" key="10">
    <source>
        <dbReference type="ARBA" id="ARBA00023002"/>
    </source>
</evidence>
<dbReference type="EMBL" id="LAZR01012543">
    <property type="protein sequence ID" value="KKM26291.1"/>
    <property type="molecule type" value="Genomic_DNA"/>
</dbReference>
<dbReference type="PROSITE" id="PS51379">
    <property type="entry name" value="4FE4S_FER_2"/>
    <property type="match status" value="1"/>
</dbReference>
<comment type="cofactor">
    <cofactor evidence="1">
        <name>[4Fe-4S] cluster</name>
        <dbReference type="ChEBI" id="CHEBI:49883"/>
    </cofactor>
</comment>
<dbReference type="InterPro" id="IPR009014">
    <property type="entry name" value="Transketo_C/PFOR_II"/>
</dbReference>
<evidence type="ECO:0000256" key="9">
    <source>
        <dbReference type="ARBA" id="ARBA00022982"/>
    </source>
</evidence>
<dbReference type="Pfam" id="PF02775">
    <property type="entry name" value="TPP_enzyme_C"/>
    <property type="match status" value="1"/>
</dbReference>
<dbReference type="GO" id="GO:0046872">
    <property type="term" value="F:metal ion binding"/>
    <property type="evidence" value="ECO:0007669"/>
    <property type="project" value="UniProtKB-KW"/>
</dbReference>
<dbReference type="PANTHER" id="PTHR43710">
    <property type="entry name" value="2-HYDROXYACYL-COA LYASE"/>
    <property type="match status" value="1"/>
</dbReference>
<dbReference type="Gene3D" id="3.30.70.20">
    <property type="match status" value="1"/>
</dbReference>